<evidence type="ECO:0000256" key="2">
    <source>
        <dbReference type="SAM" id="MobiDB-lite"/>
    </source>
</evidence>
<proteinExistence type="predicted"/>
<dbReference type="KEGG" id="tab:CIG75_12810"/>
<feature type="domain" description="PBSX phage terminase small subunit-like N-terminal" evidence="3">
    <location>
        <begin position="1"/>
        <end position="56"/>
    </location>
</feature>
<keyword evidence="1" id="KW-0175">Coiled coil</keyword>
<dbReference type="AlphaFoldDB" id="A0A223D2G4"/>
<gene>
    <name evidence="4" type="ORF">CIG75_12810</name>
</gene>
<evidence type="ECO:0000259" key="3">
    <source>
        <dbReference type="Pfam" id="PF10668"/>
    </source>
</evidence>
<dbReference type="InterPro" id="IPR018925">
    <property type="entry name" value="XtmA-like_N"/>
</dbReference>
<feature type="coiled-coil region" evidence="1">
    <location>
        <begin position="226"/>
        <end position="267"/>
    </location>
</feature>
<protein>
    <recommendedName>
        <fullName evidence="3">PBSX phage terminase small subunit-like N-terminal domain-containing protein</fullName>
    </recommendedName>
</protein>
<dbReference type="RefSeq" id="WP_094237021.1">
    <property type="nucleotide sequence ID" value="NZ_CP022657.1"/>
</dbReference>
<reference evidence="4 5" key="1">
    <citation type="journal article" date="2015" name="Int. J. Syst. Evol. Microbiol.">
        <title>Tumebacillus algifaecis sp. nov., isolated from decomposing algal scum.</title>
        <authorList>
            <person name="Wu Y.F."/>
            <person name="Zhang B."/>
            <person name="Xing P."/>
            <person name="Wu Q.L."/>
            <person name="Liu S.J."/>
        </authorList>
    </citation>
    <scope>NUCLEOTIDE SEQUENCE [LARGE SCALE GENOMIC DNA]</scope>
    <source>
        <strain evidence="4 5">THMBR28</strain>
    </source>
</reference>
<evidence type="ECO:0000256" key="1">
    <source>
        <dbReference type="SAM" id="Coils"/>
    </source>
</evidence>
<organism evidence="4 5">
    <name type="scientific">Tumebacillus algifaecis</name>
    <dbReference type="NCBI Taxonomy" id="1214604"/>
    <lineage>
        <taxon>Bacteria</taxon>
        <taxon>Bacillati</taxon>
        <taxon>Bacillota</taxon>
        <taxon>Bacilli</taxon>
        <taxon>Bacillales</taxon>
        <taxon>Alicyclobacillaceae</taxon>
        <taxon>Tumebacillus</taxon>
    </lineage>
</organism>
<feature type="compositionally biased region" description="Polar residues" evidence="2">
    <location>
        <begin position="60"/>
        <end position="72"/>
    </location>
</feature>
<dbReference type="EMBL" id="CP022657">
    <property type="protein sequence ID" value="ASS75780.1"/>
    <property type="molecule type" value="Genomic_DNA"/>
</dbReference>
<name>A0A223D2G4_9BACL</name>
<accession>A0A223D2G4</accession>
<evidence type="ECO:0000313" key="5">
    <source>
        <dbReference type="Proteomes" id="UP000214688"/>
    </source>
</evidence>
<sequence>MAKARSPKRDQAKHMFIDSNGQMMLKDIAATLEVSPDQIRKWKRDDKKAGDDWEALLNGHVTNGNSHVTNEQKPTKRGGAPPGNQNAIGYGAPRGNKNAVGNAGGGAPPGNKNSLKHGRFETITWDALDEDERLLLEQISTDPLDQYQLQIADLNIRKRRMMLRILDLKNGLTEKGRRVLQQRQKVKEVVEIYDEKTGMARSVPVENHTLVVVEIEETETRNIDDIIKWEAELTSLEKALTRAVRDMAAYLSDAERLAMAREKLELEKFKAAPKGTGGSPVAELTDEELEAELQRLEAMESGGEDA</sequence>
<dbReference type="OrthoDB" id="7358785at2"/>
<evidence type="ECO:0000313" key="4">
    <source>
        <dbReference type="EMBL" id="ASS75780.1"/>
    </source>
</evidence>
<dbReference type="Proteomes" id="UP000214688">
    <property type="component" value="Chromosome"/>
</dbReference>
<dbReference type="Pfam" id="PF10668">
    <property type="entry name" value="Phage_terminase"/>
    <property type="match status" value="1"/>
</dbReference>
<keyword evidence="5" id="KW-1185">Reference proteome</keyword>
<feature type="region of interest" description="Disordered" evidence="2">
    <location>
        <begin position="58"/>
        <end position="93"/>
    </location>
</feature>